<feature type="compositionally biased region" description="Low complexity" evidence="1">
    <location>
        <begin position="1066"/>
        <end position="1078"/>
    </location>
</feature>
<feature type="compositionally biased region" description="Polar residues" evidence="1">
    <location>
        <begin position="568"/>
        <end position="584"/>
    </location>
</feature>
<feature type="compositionally biased region" description="Polar residues" evidence="1">
    <location>
        <begin position="622"/>
        <end position="631"/>
    </location>
</feature>
<dbReference type="GeneID" id="101980779"/>
<feature type="compositionally biased region" description="Polar residues" evidence="1">
    <location>
        <begin position="80"/>
        <end position="90"/>
    </location>
</feature>
<feature type="compositionally biased region" description="Low complexity" evidence="1">
    <location>
        <begin position="1002"/>
        <end position="1015"/>
    </location>
</feature>
<feature type="region of interest" description="Disordered" evidence="1">
    <location>
        <begin position="199"/>
        <end position="501"/>
    </location>
</feature>
<evidence type="ECO:0000256" key="1">
    <source>
        <dbReference type="SAM" id="MobiDB-lite"/>
    </source>
</evidence>
<feature type="region of interest" description="Disordered" evidence="1">
    <location>
        <begin position="961"/>
        <end position="1015"/>
    </location>
</feature>
<keyword evidence="3" id="KW-1185">Reference proteome</keyword>
<feature type="compositionally biased region" description="Basic and acidic residues" evidence="1">
    <location>
        <begin position="257"/>
        <end position="268"/>
    </location>
</feature>
<feature type="compositionally biased region" description="Acidic residues" evidence="1">
    <location>
        <begin position="1407"/>
        <end position="1418"/>
    </location>
</feature>
<dbReference type="PANTHER" id="PTHR33775">
    <property type="entry name" value="CARDIAC-ENRICHED FHL2-INTERACTING PROTEIN-RELATED"/>
    <property type="match status" value="1"/>
</dbReference>
<feature type="region of interest" description="Disordered" evidence="1">
    <location>
        <begin position="517"/>
        <end position="708"/>
    </location>
</feature>
<dbReference type="PANTHER" id="PTHR33775:SF2">
    <property type="entry name" value="CARDIAC-ENRICHED FHL2-INTERACTING PROTEIN"/>
    <property type="match status" value="1"/>
</dbReference>
<feature type="compositionally biased region" description="Polar residues" evidence="1">
    <location>
        <begin position="327"/>
        <end position="351"/>
    </location>
</feature>
<feature type="compositionally biased region" description="Polar residues" evidence="1">
    <location>
        <begin position="201"/>
        <end position="211"/>
    </location>
</feature>
<feature type="region of interest" description="Disordered" evidence="1">
    <location>
        <begin position="1030"/>
        <end position="1078"/>
    </location>
</feature>
<dbReference type="Pfam" id="PF15232">
    <property type="entry name" value="DUF4585"/>
    <property type="match status" value="1"/>
</dbReference>
<feature type="compositionally biased region" description="Basic and acidic residues" evidence="1">
    <location>
        <begin position="525"/>
        <end position="536"/>
    </location>
</feature>
<accession>A0ABM0KLE6</accession>
<feature type="region of interest" description="Disordered" evidence="1">
    <location>
        <begin position="1135"/>
        <end position="1241"/>
    </location>
</feature>
<feature type="compositionally biased region" description="Low complexity" evidence="1">
    <location>
        <begin position="134"/>
        <end position="144"/>
    </location>
</feature>
<dbReference type="Proteomes" id="UP000694915">
    <property type="component" value="Chromosome 6"/>
</dbReference>
<feature type="compositionally biased region" description="Polar residues" evidence="1">
    <location>
        <begin position="667"/>
        <end position="679"/>
    </location>
</feature>
<evidence type="ECO:0000313" key="4">
    <source>
        <dbReference type="RefSeq" id="XP_005348698.1"/>
    </source>
</evidence>
<feature type="compositionally biased region" description="Polar residues" evidence="1">
    <location>
        <begin position="1047"/>
        <end position="1065"/>
    </location>
</feature>
<dbReference type="RefSeq" id="XP_005348698.1">
    <property type="nucleotide sequence ID" value="XM_005348641.2"/>
</dbReference>
<evidence type="ECO:0000313" key="3">
    <source>
        <dbReference type="Proteomes" id="UP000694915"/>
    </source>
</evidence>
<feature type="compositionally biased region" description="Basic and acidic residues" evidence="1">
    <location>
        <begin position="1383"/>
        <end position="1392"/>
    </location>
</feature>
<dbReference type="InterPro" id="IPR052303">
    <property type="entry name" value="CEFIP"/>
</dbReference>
<protein>
    <submittedName>
        <fullName evidence="4">Cardiac-enriched FHL2-interacting protein</fullName>
    </submittedName>
</protein>
<feature type="region of interest" description="Disordered" evidence="1">
    <location>
        <begin position="69"/>
        <end position="180"/>
    </location>
</feature>
<feature type="compositionally biased region" description="Basic residues" evidence="1">
    <location>
        <begin position="1169"/>
        <end position="1180"/>
    </location>
</feature>
<feature type="region of interest" description="Disordered" evidence="1">
    <location>
        <begin position="1349"/>
        <end position="1418"/>
    </location>
</feature>
<feature type="region of interest" description="Disordered" evidence="1">
    <location>
        <begin position="748"/>
        <end position="791"/>
    </location>
</feature>
<gene>
    <name evidence="4" type="primary">C6H10orf71</name>
</gene>
<feature type="compositionally biased region" description="Basic and acidic residues" evidence="1">
    <location>
        <begin position="973"/>
        <end position="987"/>
    </location>
</feature>
<dbReference type="InterPro" id="IPR027838">
    <property type="entry name" value="DUF4585"/>
</dbReference>
<feature type="domain" description="DUF4585" evidence="2">
    <location>
        <begin position="1256"/>
        <end position="1327"/>
    </location>
</feature>
<feature type="compositionally biased region" description="Basic and acidic residues" evidence="1">
    <location>
        <begin position="395"/>
        <end position="405"/>
    </location>
</feature>
<feature type="compositionally biased region" description="Basic and acidic residues" evidence="1">
    <location>
        <begin position="753"/>
        <end position="778"/>
    </location>
</feature>
<evidence type="ECO:0000259" key="2">
    <source>
        <dbReference type="Pfam" id="PF15232"/>
    </source>
</evidence>
<organism evidence="3 4">
    <name type="scientific">Microtus ochrogaster</name>
    <name type="common">Prairie vole</name>
    <dbReference type="NCBI Taxonomy" id="79684"/>
    <lineage>
        <taxon>Eukaryota</taxon>
        <taxon>Metazoa</taxon>
        <taxon>Chordata</taxon>
        <taxon>Craniata</taxon>
        <taxon>Vertebrata</taxon>
        <taxon>Euteleostomi</taxon>
        <taxon>Mammalia</taxon>
        <taxon>Eutheria</taxon>
        <taxon>Euarchontoglires</taxon>
        <taxon>Glires</taxon>
        <taxon>Rodentia</taxon>
        <taxon>Myomorpha</taxon>
        <taxon>Muroidea</taxon>
        <taxon>Cricetidae</taxon>
        <taxon>Arvicolinae</taxon>
        <taxon>Microtus</taxon>
    </lineage>
</organism>
<reference evidence="4" key="1">
    <citation type="submission" date="2025-08" db="UniProtKB">
        <authorList>
            <consortium name="RefSeq"/>
        </authorList>
    </citation>
    <scope>IDENTIFICATION</scope>
</reference>
<proteinExistence type="predicted"/>
<feature type="compositionally biased region" description="Basic and acidic residues" evidence="1">
    <location>
        <begin position="305"/>
        <end position="323"/>
    </location>
</feature>
<name>A0ABM0KLE6_MICOH</name>
<feature type="compositionally biased region" description="Polar residues" evidence="1">
    <location>
        <begin position="275"/>
        <end position="288"/>
    </location>
</feature>
<feature type="compositionally biased region" description="Basic and acidic residues" evidence="1">
    <location>
        <begin position="1181"/>
        <end position="1208"/>
    </location>
</feature>
<feature type="compositionally biased region" description="Basic and acidic residues" evidence="1">
    <location>
        <begin position="482"/>
        <end position="496"/>
    </location>
</feature>
<feature type="compositionally biased region" description="Polar residues" evidence="1">
    <location>
        <begin position="779"/>
        <end position="788"/>
    </location>
</feature>
<sequence>MQGNRKCTDGFSDTSSIGSVLDDADREVSNLTDRAFRSLCISEDTSFHDSDLALSPDVTSQGFGTFHQETVSHSNRKSGIWSQLPSQGTEHSGWAATFQQQPKYVQGEEKYPKNSPPTTPAQRRLEVPISGLRSSSKPISKVSSLIRSFDRTENQPCDSRPPPSKPPALKNAPKFAPPPEGGVNFCFDSAFLTVRRVPAEVSSTHQSSHQPSRIPGEQESPKNPEAACHSSDSLLRTPDLVADSFEPKFPSPPLKPAKAEPGRGKEWVPRGTFLHSENSAFESWNSHQPKLPERKDTAETIPESKAPKHYEDTPLLKEPHPPESKASPCQAQANCTQEETGSVSGPQSTSGAWGARDPGSQAFPVEGKVLQIDPQMKRSQPPWRKPKIGKGGTDGPRDALEDKKQSNRKSLPPLYSKLNPQGQLPENGVPDMPEDPNDHYSPPFNISQLLTPIIPTKHVLESSDTQPAEINPSPPEQLNGYQEKEPSESQSRDSYKSKAPSLLFNLKDVRKRVKSTYSPLPLLKSFDEKTRGKLDSEQEPLSNGVILPNGQEENPPAELLEEMPASILHSSTQKDPAVNSSESFADSHLGVGLPSAGSRTHFCANGEVTEGNGSEKGDPDGTSEQGPSEQSWHPDSRGHLPRKHLSLKLYSSESEAGQATEKMKPQQLENGLSRSISQETEPEQETGLRNLPLNRKYSPGPLSPEEEDVFYSDCQSDFTPGLQTKVKFSTSSSDQSFASFDDQQKMCFTEGPWDDRENHGSAGDNEKDEKETVVEKNEPQQCAVSNGQRGVEAHRQEEMQRKAQGWSRGTPRKESVEEVSFRGSWAGADKETALPHAKDSNPLPASTNKHRLFPIKDNTLRATPVIKPIILPLLRTVSSEDSLSGGHKENELPRQRWGEDAGGLCASESQEMCNTAQSSNMQGPPCAVCESLEEDPAHPAAQAEASQHARKGSFSFLPLVEEESKMKPPPPDTTREAPARGKGRPADSGKLAAPQHIPTIALPTDSLEDPPLSLPLDTCWEEQGFQSHFLSAPRAGPSGRRLVPSEVETSPNPSSLGESSTCSPVASSAWEEASQAAGEQWLRQEFQGPSPWTIPGPARLTRREDMTHGLTWDAEGSDPQLERLADLRTLSPRSALMADAAEKPEPPALLERAAGKPPAVPPKTEKALRRAKKLASKRRKSDQAPEKHIEAWEGKSFTEDAQGTERRPLSPGKGPQPRFPAVRSLPPPTHRHSVSCGWEPAGRRPWETQPLMPLPPYPATQKVLQDPQSGQYFVFDVPLQVKIKTFYDPETGKYVKVSVPSSEEASSEPPLQDALAAPYLLYPGFQPVPVTSLMPLRCSSQLAAPTFLRQGSGHRPQSSQGARLQPPPTEHLGEFTQHASAQRPRDPPHGPEEEGAEAPNLSIISTDDLEDFATEGVS</sequence>